<feature type="transmembrane region" description="Helical" evidence="2">
    <location>
        <begin position="12"/>
        <end position="33"/>
    </location>
</feature>
<accession>A0ABN9WGL3</accession>
<gene>
    <name evidence="3" type="ORF">PCOR1329_LOCUS67170</name>
</gene>
<proteinExistence type="predicted"/>
<keyword evidence="4" id="KW-1185">Reference proteome</keyword>
<name>A0ABN9WGL3_9DINO</name>
<reference evidence="3" key="1">
    <citation type="submission" date="2023-10" db="EMBL/GenBank/DDBJ databases">
        <authorList>
            <person name="Chen Y."/>
            <person name="Shah S."/>
            <person name="Dougan E. K."/>
            <person name="Thang M."/>
            <person name="Chan C."/>
        </authorList>
    </citation>
    <scope>NUCLEOTIDE SEQUENCE [LARGE SCALE GENOMIC DNA]</scope>
</reference>
<feature type="region of interest" description="Disordered" evidence="1">
    <location>
        <begin position="339"/>
        <end position="367"/>
    </location>
</feature>
<keyword evidence="2" id="KW-0472">Membrane</keyword>
<sequence>EYTTPTSPSGPTFFFVGTIVGALGVLVVQYCVIGARTTPTISTAAAAGFAPLTDDVEKAGDFGAIQYNVPGPPIFHERLVLIEPGAGSTVSVLTPDGDEYDEDWLHGADVVSFGLMALGACGGDPPAGPGGAVLPVYRFQNVPTPAVFNAARARAAARRGVAVPIDGKQPNLVGRAVGAAPAGAAPAAEAVVPALGGGAGALAVALGPAPGGGPGGAVAGAGAALGAAAGAVPGAAAPGAAAAAVAPPPVIGAGGVLVPAAMAPGAAAPTVAAFPTVDIRVQPIQQDVSGARFREFRFAVEGMDAFLYMGLDHVRGNVAVCPSLQSWVSSELQKEVSVMKERRKAREERQSAKQNKKNPKKDSKDDG</sequence>
<keyword evidence="2" id="KW-0812">Transmembrane</keyword>
<evidence type="ECO:0000256" key="2">
    <source>
        <dbReference type="SAM" id="Phobius"/>
    </source>
</evidence>
<evidence type="ECO:0000313" key="3">
    <source>
        <dbReference type="EMBL" id="CAK0885589.1"/>
    </source>
</evidence>
<dbReference type="EMBL" id="CAUYUJ010018692">
    <property type="protein sequence ID" value="CAK0885589.1"/>
    <property type="molecule type" value="Genomic_DNA"/>
</dbReference>
<dbReference type="Proteomes" id="UP001189429">
    <property type="component" value="Unassembled WGS sequence"/>
</dbReference>
<organism evidence="3 4">
    <name type="scientific">Prorocentrum cordatum</name>
    <dbReference type="NCBI Taxonomy" id="2364126"/>
    <lineage>
        <taxon>Eukaryota</taxon>
        <taxon>Sar</taxon>
        <taxon>Alveolata</taxon>
        <taxon>Dinophyceae</taxon>
        <taxon>Prorocentrales</taxon>
        <taxon>Prorocentraceae</taxon>
        <taxon>Prorocentrum</taxon>
    </lineage>
</organism>
<comment type="caution">
    <text evidence="3">The sequence shown here is derived from an EMBL/GenBank/DDBJ whole genome shotgun (WGS) entry which is preliminary data.</text>
</comment>
<evidence type="ECO:0000313" key="4">
    <source>
        <dbReference type="Proteomes" id="UP001189429"/>
    </source>
</evidence>
<evidence type="ECO:0000256" key="1">
    <source>
        <dbReference type="SAM" id="MobiDB-lite"/>
    </source>
</evidence>
<feature type="compositionally biased region" description="Basic and acidic residues" evidence="1">
    <location>
        <begin position="339"/>
        <end position="351"/>
    </location>
</feature>
<keyword evidence="2" id="KW-1133">Transmembrane helix</keyword>
<feature type="non-terminal residue" evidence="3">
    <location>
        <position position="1"/>
    </location>
</feature>
<protein>
    <submittedName>
        <fullName evidence="3">Uncharacterized protein</fullName>
    </submittedName>
</protein>